<protein>
    <submittedName>
        <fullName evidence="1">Uncharacterized protein</fullName>
    </submittedName>
</protein>
<proteinExistence type="predicted"/>
<dbReference type="Proteomes" id="UP001142393">
    <property type="component" value="Unassembled WGS sequence"/>
</dbReference>
<sequence>MVSNEPVFPSHNSHTRSALGVVPASGSNFVLLPTPLLLSGRKPLLTEVEVGGGMLDVGNVPGEEKISIAYGDVECMPDEELVRVPKTYLNVNRILECSNSCIMSPGIFANLSDLLAGSVVDCNSTLLAGWANASTETSERVYGTKDPDAPELLGKISMLSVKPVPIPVVISLVWKSRSLVFQFLLLVQWVEDDFHNIPPLRTLAHMKLPFRCLTSTKNSRSPQNTPTIFFF</sequence>
<comment type="caution">
    <text evidence="1">The sequence shown here is derived from an EMBL/GenBank/DDBJ whole genome shotgun (WGS) entry which is preliminary data.</text>
</comment>
<organism evidence="1 2">
    <name type="scientific">Lentinula detonsa</name>
    <dbReference type="NCBI Taxonomy" id="2804962"/>
    <lineage>
        <taxon>Eukaryota</taxon>
        <taxon>Fungi</taxon>
        <taxon>Dikarya</taxon>
        <taxon>Basidiomycota</taxon>
        <taxon>Agaricomycotina</taxon>
        <taxon>Agaricomycetes</taxon>
        <taxon>Agaricomycetidae</taxon>
        <taxon>Agaricales</taxon>
        <taxon>Marasmiineae</taxon>
        <taxon>Omphalotaceae</taxon>
        <taxon>Lentinula</taxon>
    </lineage>
</organism>
<reference evidence="1 2" key="1">
    <citation type="journal article" date="2023" name="Proc. Natl. Acad. Sci. U.S.A.">
        <title>A global phylogenomic analysis of the shiitake genus Lentinula.</title>
        <authorList>
            <person name="Sierra-Patev S."/>
            <person name="Min B."/>
            <person name="Naranjo-Ortiz M."/>
            <person name="Looney B."/>
            <person name="Konkel Z."/>
            <person name="Slot J.C."/>
            <person name="Sakamoto Y."/>
            <person name="Steenwyk J.L."/>
            <person name="Rokas A."/>
            <person name="Carro J."/>
            <person name="Camarero S."/>
            <person name="Ferreira P."/>
            <person name="Molpeceres G."/>
            <person name="Ruiz-Duenas F.J."/>
            <person name="Serrano A."/>
            <person name="Henrissat B."/>
            <person name="Drula E."/>
            <person name="Hughes K.W."/>
            <person name="Mata J.L."/>
            <person name="Ishikawa N.K."/>
            <person name="Vargas-Isla R."/>
            <person name="Ushijima S."/>
            <person name="Smith C.A."/>
            <person name="Donoghue J."/>
            <person name="Ahrendt S."/>
            <person name="Andreopoulos W."/>
            <person name="He G."/>
            <person name="LaButti K."/>
            <person name="Lipzen A."/>
            <person name="Ng V."/>
            <person name="Riley R."/>
            <person name="Sandor L."/>
            <person name="Barry K."/>
            <person name="Martinez A.T."/>
            <person name="Xiao Y."/>
            <person name="Gibbons J.G."/>
            <person name="Terashima K."/>
            <person name="Grigoriev I.V."/>
            <person name="Hibbett D."/>
        </authorList>
    </citation>
    <scope>NUCLEOTIDE SEQUENCE [LARGE SCALE GENOMIC DNA]</scope>
    <source>
        <strain evidence="1 2">TFB7810</strain>
    </source>
</reference>
<dbReference type="AlphaFoldDB" id="A0A9W8TV83"/>
<evidence type="ECO:0000313" key="2">
    <source>
        <dbReference type="Proteomes" id="UP001142393"/>
    </source>
</evidence>
<evidence type="ECO:0000313" key="1">
    <source>
        <dbReference type="EMBL" id="KAJ3741283.1"/>
    </source>
</evidence>
<dbReference type="EMBL" id="JANVFU010000012">
    <property type="protein sequence ID" value="KAJ3741283.1"/>
    <property type="molecule type" value="Genomic_DNA"/>
</dbReference>
<accession>A0A9W8TV83</accession>
<keyword evidence="2" id="KW-1185">Reference proteome</keyword>
<name>A0A9W8TV83_9AGAR</name>
<gene>
    <name evidence="1" type="ORF">DFH05DRAFT_1505431</name>
</gene>